<dbReference type="PANTHER" id="PTHR30472:SF70">
    <property type="entry name" value="MOLYBDATE IMPORT SYSTEM PERMEASE PROTEIN MOLB"/>
    <property type="match status" value="1"/>
</dbReference>
<evidence type="ECO:0000256" key="7">
    <source>
        <dbReference type="ARBA" id="ARBA00023136"/>
    </source>
</evidence>
<dbReference type="PANTHER" id="PTHR30472">
    <property type="entry name" value="FERRIC ENTEROBACTIN TRANSPORT SYSTEM PERMEASE PROTEIN"/>
    <property type="match status" value="1"/>
</dbReference>
<comment type="caution">
    <text evidence="9">The sequence shown here is derived from an EMBL/GenBank/DDBJ whole genome shotgun (WGS) entry which is preliminary data.</text>
</comment>
<protein>
    <submittedName>
        <fullName evidence="9">Putative ABC transporter permease protein</fullName>
    </submittedName>
</protein>
<dbReference type="SUPFAM" id="SSF81345">
    <property type="entry name" value="ABC transporter involved in vitamin B12 uptake, BtuC"/>
    <property type="match status" value="1"/>
</dbReference>
<evidence type="ECO:0000256" key="1">
    <source>
        <dbReference type="ARBA" id="ARBA00004651"/>
    </source>
</evidence>
<feature type="transmembrane region" description="Helical" evidence="8">
    <location>
        <begin position="164"/>
        <end position="185"/>
    </location>
</feature>
<keyword evidence="10" id="KW-1185">Reference proteome</keyword>
<feature type="transmembrane region" description="Helical" evidence="8">
    <location>
        <begin position="257"/>
        <end position="284"/>
    </location>
</feature>
<evidence type="ECO:0000313" key="10">
    <source>
        <dbReference type="Proteomes" id="UP000036356"/>
    </source>
</evidence>
<dbReference type="Proteomes" id="UP000036356">
    <property type="component" value="Unassembled WGS sequence"/>
</dbReference>
<dbReference type="STRING" id="476652.DEAC_c34800"/>
<accession>A0A0J1FM30</accession>
<evidence type="ECO:0000256" key="4">
    <source>
        <dbReference type="ARBA" id="ARBA00022475"/>
    </source>
</evidence>
<gene>
    <name evidence="9" type="ORF">DEAC_c34800</name>
</gene>
<evidence type="ECO:0000256" key="8">
    <source>
        <dbReference type="SAM" id="Phobius"/>
    </source>
</evidence>
<dbReference type="GO" id="GO:0005886">
    <property type="term" value="C:plasma membrane"/>
    <property type="evidence" value="ECO:0007669"/>
    <property type="project" value="UniProtKB-SubCell"/>
</dbReference>
<feature type="transmembrane region" description="Helical" evidence="8">
    <location>
        <begin position="110"/>
        <end position="127"/>
    </location>
</feature>
<dbReference type="CDD" id="cd06550">
    <property type="entry name" value="TM_ABC_iron-siderophores_like"/>
    <property type="match status" value="1"/>
</dbReference>
<proteinExistence type="inferred from homology"/>
<evidence type="ECO:0000256" key="2">
    <source>
        <dbReference type="ARBA" id="ARBA00007935"/>
    </source>
</evidence>
<comment type="similarity">
    <text evidence="2">Belongs to the binding-protein-dependent transport system permease family. FecCD subfamily.</text>
</comment>
<evidence type="ECO:0000256" key="3">
    <source>
        <dbReference type="ARBA" id="ARBA00022448"/>
    </source>
</evidence>
<dbReference type="RefSeq" id="WP_047811276.1">
    <property type="nucleotide sequence ID" value="NZ_LDZY01000013.1"/>
</dbReference>
<dbReference type="Gene3D" id="1.10.3470.10">
    <property type="entry name" value="ABC transporter involved in vitamin B12 uptake, BtuC"/>
    <property type="match status" value="1"/>
</dbReference>
<keyword evidence="3" id="KW-0813">Transport</keyword>
<evidence type="ECO:0000256" key="5">
    <source>
        <dbReference type="ARBA" id="ARBA00022692"/>
    </source>
</evidence>
<comment type="subcellular location">
    <subcellularLocation>
        <location evidence="1">Cell membrane</location>
        <topology evidence="1">Multi-pass membrane protein</topology>
    </subcellularLocation>
</comment>
<organism evidence="9 10">
    <name type="scientific">Desulfosporosinus acididurans</name>
    <dbReference type="NCBI Taxonomy" id="476652"/>
    <lineage>
        <taxon>Bacteria</taxon>
        <taxon>Bacillati</taxon>
        <taxon>Bacillota</taxon>
        <taxon>Clostridia</taxon>
        <taxon>Eubacteriales</taxon>
        <taxon>Desulfitobacteriaceae</taxon>
        <taxon>Desulfosporosinus</taxon>
    </lineage>
</organism>
<evidence type="ECO:0000313" key="9">
    <source>
        <dbReference type="EMBL" id="KLU64534.1"/>
    </source>
</evidence>
<dbReference type="Pfam" id="PF01032">
    <property type="entry name" value="FecCD"/>
    <property type="match status" value="1"/>
</dbReference>
<feature type="transmembrane region" description="Helical" evidence="8">
    <location>
        <begin position="213"/>
        <end position="231"/>
    </location>
</feature>
<feature type="transmembrane region" description="Helical" evidence="8">
    <location>
        <begin position="326"/>
        <end position="345"/>
    </location>
</feature>
<feature type="transmembrane region" description="Helical" evidence="8">
    <location>
        <begin position="133"/>
        <end position="152"/>
    </location>
</feature>
<keyword evidence="4" id="KW-1003">Cell membrane</keyword>
<keyword evidence="6 8" id="KW-1133">Transmembrane helix</keyword>
<evidence type="ECO:0000256" key="6">
    <source>
        <dbReference type="ARBA" id="ARBA00022989"/>
    </source>
</evidence>
<dbReference type="InterPro" id="IPR037294">
    <property type="entry name" value="ABC_BtuC-like"/>
</dbReference>
<reference evidence="9 10" key="1">
    <citation type="submission" date="2015-06" db="EMBL/GenBank/DDBJ databases">
        <title>Draft genome of the moderately acidophilic sulfate reducer Candidatus Desulfosporosinus acididurans strain M1.</title>
        <authorList>
            <person name="Poehlein A."/>
            <person name="Petzsch P."/>
            <person name="Johnson B.D."/>
            <person name="Schloemann M."/>
            <person name="Daniel R."/>
            <person name="Muehling M."/>
        </authorList>
    </citation>
    <scope>NUCLEOTIDE SEQUENCE [LARGE SCALE GENOMIC DNA]</scope>
    <source>
        <strain evidence="9 10">M1</strain>
    </source>
</reference>
<feature type="transmembrane region" description="Helical" evidence="8">
    <location>
        <begin position="78"/>
        <end position="98"/>
    </location>
</feature>
<dbReference type="FunFam" id="1.10.3470.10:FF:000001">
    <property type="entry name" value="Vitamin B12 ABC transporter permease BtuC"/>
    <property type="match status" value="1"/>
</dbReference>
<dbReference type="PATRIC" id="fig|476652.3.peg.3672"/>
<feature type="transmembrane region" description="Helical" evidence="8">
    <location>
        <begin position="296"/>
        <end position="314"/>
    </location>
</feature>
<dbReference type="EMBL" id="LDZY01000013">
    <property type="protein sequence ID" value="KLU64534.1"/>
    <property type="molecule type" value="Genomic_DNA"/>
</dbReference>
<name>A0A0J1FM30_9FIRM</name>
<sequence>MGSMKKLESKIKTSRQRPLISVMAALALLPLAAFLVSLSFGRYGIPLPQLMQILFGKLCGLTPTWPDTLEKVLFNVRIPRILCAMMVGAALAGSGAAYQGVFKNPMVSPDILGASAGAGFGAAFAILNNYNVIGIELTAFLFGIAAVALTYFLGQAIGRNMNTVLILVLTGMVVQSLFSAFTSVIKYEADPNNKLPEITFWLMGGLTSSTQKQVWMMAFPFLAGLVILFLLRWKINILSFGDEEAKALGIDTLKIRVILIMASTLLTSASIAISGMIGWVGLIIPHLARLIVGPNYKVLLPASVLMGAAFLLLVDDVARTVLVTEIPLSILTAIIGAPFFIYLLLKGRSSWE</sequence>
<dbReference type="InterPro" id="IPR000522">
    <property type="entry name" value="ABC_transptr_permease_BtuC"/>
</dbReference>
<dbReference type="GO" id="GO:0022857">
    <property type="term" value="F:transmembrane transporter activity"/>
    <property type="evidence" value="ECO:0007669"/>
    <property type="project" value="InterPro"/>
</dbReference>
<keyword evidence="5 8" id="KW-0812">Transmembrane</keyword>
<keyword evidence="7 8" id="KW-0472">Membrane</keyword>
<dbReference type="GO" id="GO:0033214">
    <property type="term" value="P:siderophore-iron import into cell"/>
    <property type="evidence" value="ECO:0007669"/>
    <property type="project" value="TreeGrafter"/>
</dbReference>
<dbReference type="AlphaFoldDB" id="A0A0J1FM30"/>